<dbReference type="InterPro" id="IPR006895">
    <property type="entry name" value="Znf_Sec23_Sec24"/>
</dbReference>
<evidence type="ECO:0000313" key="11">
    <source>
        <dbReference type="Proteomes" id="UP000036987"/>
    </source>
</evidence>
<dbReference type="InterPro" id="IPR036174">
    <property type="entry name" value="Znf_Sec23_Sec24_sf"/>
</dbReference>
<dbReference type="GO" id="GO:0008270">
    <property type="term" value="F:zinc ion binding"/>
    <property type="evidence" value="ECO:0000318"/>
    <property type="project" value="GO_Central"/>
</dbReference>
<dbReference type="Gene3D" id="3.40.50.410">
    <property type="entry name" value="von Willebrand factor, type A domain"/>
    <property type="match status" value="1"/>
</dbReference>
<feature type="region of interest" description="Disordered" evidence="4">
    <location>
        <begin position="359"/>
        <end position="383"/>
    </location>
</feature>
<dbReference type="Pfam" id="PF08033">
    <property type="entry name" value="Sec23_BS"/>
    <property type="match status" value="1"/>
</dbReference>
<evidence type="ECO:0000259" key="5">
    <source>
        <dbReference type="Pfam" id="PF00626"/>
    </source>
</evidence>
<dbReference type="Pfam" id="PF00626">
    <property type="entry name" value="Gelsolin"/>
    <property type="match status" value="1"/>
</dbReference>
<evidence type="ECO:0000259" key="9">
    <source>
        <dbReference type="Pfam" id="PF08033"/>
    </source>
</evidence>
<dbReference type="Gene3D" id="1.20.120.730">
    <property type="entry name" value="Sec23/Sec24 helical domain"/>
    <property type="match status" value="1"/>
</dbReference>
<feature type="domain" description="Zinc finger Sec23/Sec24-type" evidence="6">
    <location>
        <begin position="469"/>
        <end position="507"/>
    </location>
</feature>
<dbReference type="SUPFAM" id="SSF81811">
    <property type="entry name" value="Helical domain of Sec23/24"/>
    <property type="match status" value="1"/>
</dbReference>
<keyword evidence="3" id="KW-0653">Protein transport</keyword>
<dbReference type="GO" id="GO:0006886">
    <property type="term" value="P:intracellular protein transport"/>
    <property type="evidence" value="ECO:0007669"/>
    <property type="project" value="InterPro"/>
</dbReference>
<dbReference type="SUPFAM" id="SSF81995">
    <property type="entry name" value="beta-sandwich domain of Sec23/24"/>
    <property type="match status" value="1"/>
</dbReference>
<protein>
    <submittedName>
        <fullName evidence="10">Protein transport protein Sec24-like</fullName>
    </submittedName>
</protein>
<dbReference type="GO" id="GO:0090110">
    <property type="term" value="P:COPII-coated vesicle cargo loading"/>
    <property type="evidence" value="ECO:0000318"/>
    <property type="project" value="GO_Central"/>
</dbReference>
<feature type="compositionally biased region" description="Pro residues" evidence="4">
    <location>
        <begin position="64"/>
        <end position="77"/>
    </location>
</feature>
<feature type="domain" description="Gelsolin-like" evidence="5">
    <location>
        <begin position="1005"/>
        <end position="1075"/>
    </location>
</feature>
<evidence type="ECO:0000259" key="6">
    <source>
        <dbReference type="Pfam" id="PF04810"/>
    </source>
</evidence>
<dbReference type="SUPFAM" id="SSF82754">
    <property type="entry name" value="C-terminal, gelsolin-like domain of Sec23/24"/>
    <property type="match status" value="1"/>
</dbReference>
<proteinExistence type="inferred from homology"/>
<evidence type="ECO:0000256" key="4">
    <source>
        <dbReference type="SAM" id="MobiDB-lite"/>
    </source>
</evidence>
<dbReference type="EMBL" id="LFYR01000981">
    <property type="protein sequence ID" value="KMZ66056.1"/>
    <property type="molecule type" value="Genomic_DNA"/>
</dbReference>
<evidence type="ECO:0000256" key="3">
    <source>
        <dbReference type="ARBA" id="ARBA00022927"/>
    </source>
</evidence>
<dbReference type="GO" id="GO:0030127">
    <property type="term" value="C:COPII vesicle coat"/>
    <property type="evidence" value="ECO:0000318"/>
    <property type="project" value="GO_Central"/>
</dbReference>
<dbReference type="Proteomes" id="UP000036987">
    <property type="component" value="Unassembled WGS sequence"/>
</dbReference>
<dbReference type="InterPro" id="IPR029006">
    <property type="entry name" value="ADF-H/Gelsolin-like_dom_sf"/>
</dbReference>
<feature type="region of interest" description="Disordered" evidence="4">
    <location>
        <begin position="1"/>
        <end position="347"/>
    </location>
</feature>
<name>A0A0K9PAP4_ZOSMR</name>
<dbReference type="InterPro" id="IPR007123">
    <property type="entry name" value="Gelsolin-like_dom"/>
</dbReference>
<dbReference type="Pfam" id="PF04815">
    <property type="entry name" value="Sec23_helical"/>
    <property type="match status" value="1"/>
</dbReference>
<feature type="compositionally biased region" description="Pro residues" evidence="4">
    <location>
        <begin position="278"/>
        <end position="299"/>
    </location>
</feature>
<dbReference type="GO" id="GO:0070971">
    <property type="term" value="C:endoplasmic reticulum exit site"/>
    <property type="evidence" value="ECO:0000318"/>
    <property type="project" value="GO_Central"/>
</dbReference>
<accession>A0A0K9PAP4</accession>
<dbReference type="Gene3D" id="3.40.20.10">
    <property type="entry name" value="Severin"/>
    <property type="match status" value="1"/>
</dbReference>
<evidence type="ECO:0000313" key="10">
    <source>
        <dbReference type="EMBL" id="KMZ66056.1"/>
    </source>
</evidence>
<feature type="compositionally biased region" description="Low complexity" evidence="4">
    <location>
        <begin position="12"/>
        <end position="26"/>
    </location>
</feature>
<feature type="domain" description="Sec23/Sec24 trunk" evidence="7">
    <location>
        <begin position="544"/>
        <end position="784"/>
    </location>
</feature>
<feature type="compositionally biased region" description="Polar residues" evidence="4">
    <location>
        <begin position="27"/>
        <end position="41"/>
    </location>
</feature>
<dbReference type="PANTHER" id="PTHR13803">
    <property type="entry name" value="SEC24-RELATED PROTEIN"/>
    <property type="match status" value="1"/>
</dbReference>
<dbReference type="OrthoDB" id="49016at2759"/>
<evidence type="ECO:0000256" key="2">
    <source>
        <dbReference type="ARBA" id="ARBA00022448"/>
    </source>
</evidence>
<feature type="compositionally biased region" description="Polar residues" evidence="4">
    <location>
        <begin position="140"/>
        <end position="152"/>
    </location>
</feature>
<dbReference type="AlphaFoldDB" id="A0A0K9PAP4"/>
<dbReference type="CDD" id="cd01479">
    <property type="entry name" value="Sec24-like"/>
    <property type="match status" value="1"/>
</dbReference>
<dbReference type="InterPro" id="IPR036180">
    <property type="entry name" value="Gelsolin-like_dom_sf"/>
</dbReference>
<keyword evidence="11" id="KW-1185">Reference proteome</keyword>
<dbReference type="InterPro" id="IPR006896">
    <property type="entry name" value="Sec23/24_trunk_dom"/>
</dbReference>
<dbReference type="InterPro" id="IPR012990">
    <property type="entry name" value="Beta-sandwich_Sec23_24"/>
</dbReference>
<dbReference type="OMA" id="RLCKHGD"/>
<dbReference type="SUPFAM" id="SSF53300">
    <property type="entry name" value="vWA-like"/>
    <property type="match status" value="1"/>
</dbReference>
<feature type="compositionally biased region" description="Low complexity" evidence="4">
    <location>
        <begin position="319"/>
        <end position="332"/>
    </location>
</feature>
<feature type="compositionally biased region" description="Polar residues" evidence="4">
    <location>
        <begin position="121"/>
        <end position="132"/>
    </location>
</feature>
<comment type="caution">
    <text evidence="10">The sequence shown here is derived from an EMBL/GenBank/DDBJ whole genome shotgun (WGS) entry which is preliminary data.</text>
</comment>
<feature type="compositionally biased region" description="Pro residues" evidence="4">
    <location>
        <begin position="1"/>
        <end position="11"/>
    </location>
</feature>
<dbReference type="PANTHER" id="PTHR13803:SF4">
    <property type="entry name" value="SECRETORY 24CD, ISOFORM C"/>
    <property type="match status" value="1"/>
</dbReference>
<dbReference type="Pfam" id="PF04810">
    <property type="entry name" value="zf-Sec23_Sec24"/>
    <property type="match status" value="1"/>
</dbReference>
<reference evidence="11" key="1">
    <citation type="journal article" date="2016" name="Nature">
        <title>The genome of the seagrass Zostera marina reveals angiosperm adaptation to the sea.</title>
        <authorList>
            <person name="Olsen J.L."/>
            <person name="Rouze P."/>
            <person name="Verhelst B."/>
            <person name="Lin Y.-C."/>
            <person name="Bayer T."/>
            <person name="Collen J."/>
            <person name="Dattolo E."/>
            <person name="De Paoli E."/>
            <person name="Dittami S."/>
            <person name="Maumus F."/>
            <person name="Michel G."/>
            <person name="Kersting A."/>
            <person name="Lauritano C."/>
            <person name="Lohaus R."/>
            <person name="Toepel M."/>
            <person name="Tonon T."/>
            <person name="Vanneste K."/>
            <person name="Amirebrahimi M."/>
            <person name="Brakel J."/>
            <person name="Bostroem C."/>
            <person name="Chovatia M."/>
            <person name="Grimwood J."/>
            <person name="Jenkins J.W."/>
            <person name="Jueterbock A."/>
            <person name="Mraz A."/>
            <person name="Stam W.T."/>
            <person name="Tice H."/>
            <person name="Bornberg-Bauer E."/>
            <person name="Green P.J."/>
            <person name="Pearson G.A."/>
            <person name="Procaccini G."/>
            <person name="Duarte C.M."/>
            <person name="Schmutz J."/>
            <person name="Reusch T.B.H."/>
            <person name="Van de Peer Y."/>
        </authorList>
    </citation>
    <scope>NUCLEOTIDE SEQUENCE [LARGE SCALE GENOMIC DNA]</scope>
    <source>
        <strain evidence="11">cv. Finnish</strain>
    </source>
</reference>
<dbReference type="InterPro" id="IPR036465">
    <property type="entry name" value="vWFA_dom_sf"/>
</dbReference>
<dbReference type="InterPro" id="IPR050550">
    <property type="entry name" value="SEC23_SEC24_subfamily"/>
</dbReference>
<evidence type="ECO:0000256" key="1">
    <source>
        <dbReference type="ARBA" id="ARBA00008334"/>
    </source>
</evidence>
<feature type="compositionally biased region" description="Pro residues" evidence="4">
    <location>
        <begin position="186"/>
        <end position="208"/>
    </location>
</feature>
<evidence type="ECO:0000259" key="7">
    <source>
        <dbReference type="Pfam" id="PF04811"/>
    </source>
</evidence>
<evidence type="ECO:0000259" key="8">
    <source>
        <dbReference type="Pfam" id="PF04815"/>
    </source>
</evidence>
<sequence length="1133" mass="122410">MASTQPPPTRPRPGYGTNPNPNPNLNSLVGSVQNMQIGNRPSQPPPGPAYVGGIPPQPNNHFGPPGPIVRPGPPPPHSSARPVGAPAGFVAGRPLSAPMVNNGPFTSPPGGPGPFRGNPPQTISSTSGNQGPFSGGPVPQTLNGPSASQTPFSGAPMTQPAVSGGPFASHPPPSSQTPLGGRSLPVRPPFSGPPSSQPPFPGAPPQSSRPPMMAAPPTSQSPFMGPVPSQPSITSTPPASQPPFIGGPFPMFRQPFPGRPPSSQLPYGPGAGQAMPNPSFPGAPPPSQPFNQMPQPPSHQFPGSQMVRGPPGSGISHGSQPWSSQTTQSSPQGMLGMSSTMAPPPPRMYGMATQAPVSPMMGHSPGSTPSKIDPSQVPRPMPSGSSPVIFETRIGGQASIPPPATSDFIVRDTGNCSPRYMRSTINQIPCTGDLLSTSALQLSLLVQPFALPHPSEEPIQVVDFGESGPLRCSRCKGYINPFMKFIEQGRRFVCNLCGSVDQTPRDYLCNLGPDGRRRDVDERPELCRGTVEFVATKEYMVRDPMPAVFFFLIDVSMNAVQTGATAAACSAISQAIADLPEGPRTKVGVATYDSTIHFYNLKRSLQQPLMLIVPDVQDVYTPLHTDIVVQFPECRQPLEQLLENIPIMFENTKIAESALCAAMKACSLSMKPTGGKLLVFQSVLPSVGIGSLTSREAEGRTNISIGEKEAHKLLQPADKNLKTMAIEFAEYQVCVDIFISSQTYVDIASISVIPRTTGGQVYYYYPFSALSDSAKLYNDLRWNVTRPQGFEAVMRVRCTQGLQVQDYFGNFCKRIPTDIDLPGIDSDKTIMVTFKHDDKFQEGSECAFQCAILYTTVYGQRRIRVSNLSLPCTSMLSNIFRSADLDSHFATFLKRAANDVPTNPLSHVREQVTNLCINTLHAYRKYCATVSSTGQLILPETLKLLPLYTLALTKSVGLLADGRFDDRSYWINRAFILSTALCVPLVYPRMIAIQDLASMEDGMLVPPVLSLSSDQVTDDGIYFLENGEDALVYVGNSVDTDVLQKIFGASSIDAIPTQFVLKQYDNELSKKLNEMVSEIQRQRCSYLRLRLCKKDDPSGILFFSYMIEDKTPSGLSYLDFLVRLHRQIQTKMA</sequence>
<dbReference type="InterPro" id="IPR036175">
    <property type="entry name" value="Sec23/24_helical_dom_sf"/>
</dbReference>
<dbReference type="SUPFAM" id="SSF82919">
    <property type="entry name" value="Zn-finger domain of Sec23/24"/>
    <property type="match status" value="1"/>
</dbReference>
<keyword evidence="2" id="KW-0813">Transport</keyword>
<dbReference type="InterPro" id="IPR041742">
    <property type="entry name" value="Sec24-like_trunk_dom"/>
</dbReference>
<dbReference type="Gene3D" id="2.30.30.380">
    <property type="entry name" value="Zn-finger domain of Sec23/24"/>
    <property type="match status" value="1"/>
</dbReference>
<feature type="domain" description="Sec23/Sec24 helical" evidence="8">
    <location>
        <begin position="884"/>
        <end position="981"/>
    </location>
</feature>
<dbReference type="STRING" id="29655.A0A0K9PAP4"/>
<dbReference type="InterPro" id="IPR006900">
    <property type="entry name" value="Sec23/24_helical_dom"/>
</dbReference>
<gene>
    <name evidence="10" type="ORF">ZOSMA_2G00680</name>
</gene>
<dbReference type="GO" id="GO:0000149">
    <property type="term" value="F:SNARE binding"/>
    <property type="evidence" value="ECO:0000318"/>
    <property type="project" value="GO_Central"/>
</dbReference>
<dbReference type="Gene3D" id="2.60.40.1670">
    <property type="entry name" value="beta-sandwich domain of Sec23/24"/>
    <property type="match status" value="1"/>
</dbReference>
<feature type="domain" description="Sec23/Sec24 beta-sandwich" evidence="9">
    <location>
        <begin position="789"/>
        <end position="873"/>
    </location>
</feature>
<organism evidence="10 11">
    <name type="scientific">Zostera marina</name>
    <name type="common">Eelgrass</name>
    <dbReference type="NCBI Taxonomy" id="29655"/>
    <lineage>
        <taxon>Eukaryota</taxon>
        <taxon>Viridiplantae</taxon>
        <taxon>Streptophyta</taxon>
        <taxon>Embryophyta</taxon>
        <taxon>Tracheophyta</taxon>
        <taxon>Spermatophyta</taxon>
        <taxon>Magnoliopsida</taxon>
        <taxon>Liliopsida</taxon>
        <taxon>Zosteraceae</taxon>
        <taxon>Zostera</taxon>
    </lineage>
</organism>
<dbReference type="Pfam" id="PF04811">
    <property type="entry name" value="Sec23_trunk"/>
    <property type="match status" value="1"/>
</dbReference>
<comment type="similarity">
    <text evidence="1">Belongs to the SEC23/SEC24 family. SEC24 subfamily.</text>
</comment>